<dbReference type="RefSeq" id="WP_101335296.1">
    <property type="nucleotide sequence ID" value="NZ_PJNI01000015.1"/>
</dbReference>
<gene>
    <name evidence="1" type="ORF">CW751_12135</name>
</gene>
<dbReference type="EMBL" id="PJNI01000015">
    <property type="protein sequence ID" value="PKR79971.1"/>
    <property type="molecule type" value="Genomic_DNA"/>
</dbReference>
<evidence type="ECO:0000313" key="1">
    <source>
        <dbReference type="EMBL" id="PKR79971.1"/>
    </source>
</evidence>
<proteinExistence type="predicted"/>
<dbReference type="SUPFAM" id="SSF56925">
    <property type="entry name" value="OMPA-like"/>
    <property type="match status" value="1"/>
</dbReference>
<evidence type="ECO:0008006" key="3">
    <source>
        <dbReference type="Google" id="ProtNLM"/>
    </source>
</evidence>
<dbReference type="Proteomes" id="UP000236654">
    <property type="component" value="Unassembled WGS sequence"/>
</dbReference>
<evidence type="ECO:0000313" key="2">
    <source>
        <dbReference type="Proteomes" id="UP000236654"/>
    </source>
</evidence>
<name>A0A2I0R051_9FLAO</name>
<dbReference type="InterPro" id="IPR011250">
    <property type="entry name" value="OMP/PagP_B-barrel"/>
</dbReference>
<keyword evidence="2" id="KW-1185">Reference proteome</keyword>
<sequence length="202" mass="23453">MLLKKPFRIIVCVLILTQLIENANHLKAQPIVTNPLSGSYFQPKFGINAATFFNHEDFLLDFGIGLEELGYDFSATFNGSFRPYYKTVFIEQSQNLYWQIEEKVVQFSLDLEKRFYFLEFMNRNKFGLYAHLKVGFFYGTYKGLSENRNQHFGITPSGGLSWQFASNARISAGYLYFNQNPYANPHTFNLKLSLYFGSEDTQ</sequence>
<organism evidence="1 2">
    <name type="scientific">Brumimicrobium salinarum</name>
    <dbReference type="NCBI Taxonomy" id="2058658"/>
    <lineage>
        <taxon>Bacteria</taxon>
        <taxon>Pseudomonadati</taxon>
        <taxon>Bacteroidota</taxon>
        <taxon>Flavobacteriia</taxon>
        <taxon>Flavobacteriales</taxon>
        <taxon>Crocinitomicaceae</taxon>
        <taxon>Brumimicrobium</taxon>
    </lineage>
</organism>
<dbReference type="OrthoDB" id="1467148at2"/>
<accession>A0A2I0R051</accession>
<comment type="caution">
    <text evidence="1">The sequence shown here is derived from an EMBL/GenBank/DDBJ whole genome shotgun (WGS) entry which is preliminary data.</text>
</comment>
<dbReference type="AlphaFoldDB" id="A0A2I0R051"/>
<protein>
    <recommendedName>
        <fullName evidence="3">Outer membrane protein beta-barrel domain-containing protein</fullName>
    </recommendedName>
</protein>
<reference evidence="1 2" key="1">
    <citation type="submission" date="2017-12" db="EMBL/GenBank/DDBJ databases">
        <title>The draft genome sequence of Brumimicrobium saltpan LHR20.</title>
        <authorList>
            <person name="Do Z.-J."/>
            <person name="Luo H.-R."/>
        </authorList>
    </citation>
    <scope>NUCLEOTIDE SEQUENCE [LARGE SCALE GENOMIC DNA]</scope>
    <source>
        <strain evidence="1 2">LHR20</strain>
    </source>
</reference>